<dbReference type="EMBL" id="JACHML010000001">
    <property type="protein sequence ID" value="MBB6389892.1"/>
    <property type="molecule type" value="Genomic_DNA"/>
</dbReference>
<reference evidence="2 3" key="1">
    <citation type="submission" date="2020-08" db="EMBL/GenBank/DDBJ databases">
        <title>Sequencing the genomes of 1000 actinobacteria strains.</title>
        <authorList>
            <person name="Klenk H.-P."/>
        </authorList>
    </citation>
    <scope>NUCLEOTIDE SEQUENCE [LARGE SCALE GENOMIC DNA]</scope>
    <source>
        <strain evidence="2 3">DSM 12511</strain>
    </source>
</reference>
<protein>
    <recommendedName>
        <fullName evidence="4">Core-2/I-Branching enzyme</fullName>
    </recommendedName>
</protein>
<keyword evidence="3" id="KW-1185">Reference proteome</keyword>
<name>A0A7X0FLV1_9MICO</name>
<dbReference type="RefSeq" id="WP_184749172.1">
    <property type="nucleotide sequence ID" value="NZ_BAAAJR010000008.1"/>
</dbReference>
<gene>
    <name evidence="2" type="ORF">HD594_000205</name>
</gene>
<dbReference type="AlphaFoldDB" id="A0A7X0FLV1"/>
<evidence type="ECO:0000256" key="1">
    <source>
        <dbReference type="SAM" id="MobiDB-lite"/>
    </source>
</evidence>
<proteinExistence type="predicted"/>
<feature type="compositionally biased region" description="Basic and acidic residues" evidence="1">
    <location>
        <begin position="325"/>
        <end position="340"/>
    </location>
</feature>
<evidence type="ECO:0000313" key="3">
    <source>
        <dbReference type="Proteomes" id="UP000537775"/>
    </source>
</evidence>
<sequence length="340" mass="38151">MGTGADTESDITSAYVILSHSEPKQVLRLARAIVASSPGARVLIAHDARSTAPPVSDDHRIRVHQHGLATDWGSWELVEAALRSFALARSWADPDLVCLVSGGDYPAAPLQEWERQAVAMGGWTGLRRELRYAPRWGRRRGEGDDTLTRYDYRWLQTPAARAGIRSDGAVARLWRRVRDALMLRLEPAISTRTVERGRGVYYGFRRRRPRFTASHACYAGSQWIAITRDLLDPLLDEDFAPRASLRRLYRQTIIPDESALVTALSWRRPPSGLPPISHIAWDRDRDQPRVLDESDFSAVTESGSPFCRKVERGPSDGLMDMLDAATRHPGRDARSSPRPL</sequence>
<organism evidence="2 3">
    <name type="scientific">Microbacterium thalassium</name>
    <dbReference type="NCBI Taxonomy" id="362649"/>
    <lineage>
        <taxon>Bacteria</taxon>
        <taxon>Bacillati</taxon>
        <taxon>Actinomycetota</taxon>
        <taxon>Actinomycetes</taxon>
        <taxon>Micrococcales</taxon>
        <taxon>Microbacteriaceae</taxon>
        <taxon>Microbacterium</taxon>
    </lineage>
</organism>
<evidence type="ECO:0008006" key="4">
    <source>
        <dbReference type="Google" id="ProtNLM"/>
    </source>
</evidence>
<accession>A0A7X0FLV1</accession>
<comment type="caution">
    <text evidence="2">The sequence shown here is derived from an EMBL/GenBank/DDBJ whole genome shotgun (WGS) entry which is preliminary data.</text>
</comment>
<feature type="region of interest" description="Disordered" evidence="1">
    <location>
        <begin position="299"/>
        <end position="340"/>
    </location>
</feature>
<evidence type="ECO:0000313" key="2">
    <source>
        <dbReference type="EMBL" id="MBB6389892.1"/>
    </source>
</evidence>
<dbReference type="Proteomes" id="UP000537775">
    <property type="component" value="Unassembled WGS sequence"/>
</dbReference>